<organism evidence="3 4">
    <name type="scientific">Phreatobacter cathodiphilus</name>
    <dbReference type="NCBI Taxonomy" id="1868589"/>
    <lineage>
        <taxon>Bacteria</taxon>
        <taxon>Pseudomonadati</taxon>
        <taxon>Pseudomonadota</taxon>
        <taxon>Alphaproteobacteria</taxon>
        <taxon>Hyphomicrobiales</taxon>
        <taxon>Phreatobacteraceae</taxon>
        <taxon>Phreatobacter</taxon>
    </lineage>
</organism>
<evidence type="ECO:0000313" key="3">
    <source>
        <dbReference type="EMBL" id="AVO47082.1"/>
    </source>
</evidence>
<evidence type="ECO:0000259" key="2">
    <source>
        <dbReference type="Pfam" id="PF05272"/>
    </source>
</evidence>
<protein>
    <recommendedName>
        <fullName evidence="2">Virulence-associated protein E-like domain-containing protein</fullName>
    </recommendedName>
</protein>
<feature type="region of interest" description="Disordered" evidence="1">
    <location>
        <begin position="1"/>
        <end position="62"/>
    </location>
</feature>
<gene>
    <name evidence="3" type="ORF">C6569_19635</name>
</gene>
<feature type="compositionally biased region" description="Polar residues" evidence="1">
    <location>
        <begin position="1"/>
        <end position="19"/>
    </location>
</feature>
<dbReference type="Pfam" id="PF05272">
    <property type="entry name" value="VapE-like_dom"/>
    <property type="match status" value="1"/>
</dbReference>
<dbReference type="RefSeq" id="WP_106750452.1">
    <property type="nucleotide sequence ID" value="NZ_CP027668.1"/>
</dbReference>
<dbReference type="SUPFAM" id="SSF52540">
    <property type="entry name" value="P-loop containing nucleoside triphosphate hydrolases"/>
    <property type="match status" value="1"/>
</dbReference>
<dbReference type="EMBL" id="CP027668">
    <property type="protein sequence ID" value="AVO47082.1"/>
    <property type="molecule type" value="Genomic_DNA"/>
</dbReference>
<evidence type="ECO:0000313" key="4">
    <source>
        <dbReference type="Proteomes" id="UP000237889"/>
    </source>
</evidence>
<sequence>MTTPFHATSKTLPLSGTSDPSREKAVGGTEPRQSINADDEASSNSKVELPENPTFDEGNSGMTLVDPSEVSIDMVDGLSDAALTGSGPNGDEGADDATRMLDIDQVIVAEHFARENLQVFADDTIRRVTDLNSASNRGEMARYLKQDRVDDYSVVDHIASELKKADRGRPIAELRRALRHFKKERKKSREAEILERAFGPLSQAEKASAATSWERLGRLFETGSELAVPVIKHFIWQVGQKVLGRPVTNHLMPVIYSRSQGSGKTTFVMRLIGPMQELASDPVALNDIADIRSGSIFEFPVIPVDDMEKMDPKKMTTFKAAMTANAMRRRRLGSSSTVKVRQRATFIGTANHTADDLVMDDTGNRRFVTLTFRNGNTDTGGEADVWETVSSLDYRLLWRSVDPFQQSPLNSHLGALAAYQSRHSPVGRLRAWAVQLDLNSEVVLNCTPRGGIPSRKLWQLYVDQTGSEVSETWFSRTLSQLTTDPMVPFDNKYSTGKVRIWPIKSDHLPSGCSA</sequence>
<reference evidence="3 4" key="1">
    <citation type="submission" date="2018-03" db="EMBL/GenBank/DDBJ databases">
        <title>Genome sequencing of Phreatobacter sp.</title>
        <authorList>
            <person name="Kim S.-J."/>
            <person name="Heo J."/>
            <person name="Kwon S.-W."/>
        </authorList>
    </citation>
    <scope>NUCLEOTIDE SEQUENCE [LARGE SCALE GENOMIC DNA]</scope>
    <source>
        <strain evidence="3 4">S-12</strain>
    </source>
</reference>
<evidence type="ECO:0000256" key="1">
    <source>
        <dbReference type="SAM" id="MobiDB-lite"/>
    </source>
</evidence>
<feature type="domain" description="Virulence-associated protein E-like" evidence="2">
    <location>
        <begin position="234"/>
        <end position="379"/>
    </location>
</feature>
<dbReference type="AlphaFoldDB" id="A0A2S0NFZ4"/>
<proteinExistence type="predicted"/>
<accession>A0A2S0NFZ4</accession>
<dbReference type="InterPro" id="IPR007936">
    <property type="entry name" value="VapE-like_dom"/>
</dbReference>
<feature type="compositionally biased region" description="Polar residues" evidence="1">
    <location>
        <begin position="31"/>
        <end position="46"/>
    </location>
</feature>
<keyword evidence="4" id="KW-1185">Reference proteome</keyword>
<dbReference type="InterPro" id="IPR027417">
    <property type="entry name" value="P-loop_NTPase"/>
</dbReference>
<name>A0A2S0NFZ4_9HYPH</name>
<dbReference type="KEGG" id="phr:C6569_19635"/>
<dbReference type="Proteomes" id="UP000237889">
    <property type="component" value="Chromosome"/>
</dbReference>
<dbReference type="OrthoDB" id="7569490at2"/>